<name>A0A249PG88_9HYPH</name>
<dbReference type="AlphaFoldDB" id="A0A249PG88"/>
<gene>
    <name evidence="2" type="ORF">SJ05684_c33400</name>
</gene>
<dbReference type="GO" id="GO:0009253">
    <property type="term" value="P:peptidoglycan catabolic process"/>
    <property type="evidence" value="ECO:0007669"/>
    <property type="project" value="TreeGrafter"/>
</dbReference>
<dbReference type="Gene3D" id="1.10.8.350">
    <property type="entry name" value="Bacterial muramidase"/>
    <property type="match status" value="1"/>
</dbReference>
<dbReference type="GO" id="GO:0008933">
    <property type="term" value="F:peptidoglycan lytic transglycosylase activity"/>
    <property type="evidence" value="ECO:0007669"/>
    <property type="project" value="TreeGrafter"/>
</dbReference>
<feature type="domain" description="Transglycosylase SLT" evidence="1">
    <location>
        <begin position="63"/>
        <end position="266"/>
    </location>
</feature>
<dbReference type="InterPro" id="IPR023346">
    <property type="entry name" value="Lysozyme-like_dom_sf"/>
</dbReference>
<dbReference type="InterPro" id="IPR031304">
    <property type="entry name" value="SLT_2"/>
</dbReference>
<proteinExistence type="predicted"/>
<organism evidence="2 3">
    <name type="scientific">Sinorhizobium sojae CCBAU 05684</name>
    <dbReference type="NCBI Taxonomy" id="716928"/>
    <lineage>
        <taxon>Bacteria</taxon>
        <taxon>Pseudomonadati</taxon>
        <taxon>Pseudomonadota</taxon>
        <taxon>Alphaproteobacteria</taxon>
        <taxon>Hyphomicrobiales</taxon>
        <taxon>Rhizobiaceae</taxon>
        <taxon>Sinorhizobium/Ensifer group</taxon>
        <taxon>Sinorhizobium</taxon>
    </lineage>
</organism>
<evidence type="ECO:0000313" key="2">
    <source>
        <dbReference type="EMBL" id="ASY64762.1"/>
    </source>
</evidence>
<evidence type="ECO:0000313" key="3">
    <source>
        <dbReference type="Proteomes" id="UP000217211"/>
    </source>
</evidence>
<dbReference type="KEGG" id="esj:SJ05684_c33400"/>
<evidence type="ECO:0000259" key="1">
    <source>
        <dbReference type="Pfam" id="PF13406"/>
    </source>
</evidence>
<dbReference type="PANTHER" id="PTHR30163:SF8">
    <property type="entry name" value="LYTIC MUREIN TRANSGLYCOSYLASE"/>
    <property type="match status" value="1"/>
</dbReference>
<dbReference type="Proteomes" id="UP000217211">
    <property type="component" value="Chromosome"/>
</dbReference>
<protein>
    <submittedName>
        <fullName evidence="2">Membrane-bound lytic murein transglycosylase B</fullName>
    </submittedName>
</protein>
<keyword evidence="3" id="KW-1185">Reference proteome</keyword>
<dbReference type="Pfam" id="PF13406">
    <property type="entry name" value="SLT_2"/>
    <property type="match status" value="1"/>
</dbReference>
<dbReference type="PANTHER" id="PTHR30163">
    <property type="entry name" value="MEMBRANE-BOUND LYTIC MUREIN TRANSGLYCOSYLASE B"/>
    <property type="match status" value="1"/>
</dbReference>
<dbReference type="InterPro" id="IPR043426">
    <property type="entry name" value="MltB-like"/>
</dbReference>
<sequence>MAVPEDGQAGRFQHFLGHNRRAITGYLMYRMKRTAAGLAALISMAVLPAAAFAAQCGNDGGRFSAWVQEFKREAAGNGISQSVLDQALSGVSYSRATIRADRGQKSFKLSLDQFMQKRGGQVIISRGRKMRAQNAKLFDSIERRYGVPAGPLIAIWGMETGFGSFLGKEHTLSAVATLAYDCRRSAYFTEQLYAALQLVGRGDLSPSARGAAHGEIGQTQFLPLNVLRYGVDGDGDGHIDMVRSKTDALASTANFLRGHGWQPGAGYRPGEPNFVAIQGWNAASVYQQAIAIIASEIDGD</sequence>
<dbReference type="SUPFAM" id="SSF53955">
    <property type="entry name" value="Lysozyme-like"/>
    <property type="match status" value="1"/>
</dbReference>
<dbReference type="EMBL" id="CP023067">
    <property type="protein sequence ID" value="ASY64762.1"/>
    <property type="molecule type" value="Genomic_DNA"/>
</dbReference>
<dbReference type="CDD" id="cd13399">
    <property type="entry name" value="Slt35-like"/>
    <property type="match status" value="1"/>
</dbReference>
<dbReference type="eggNOG" id="COG2951">
    <property type="taxonomic scope" value="Bacteria"/>
</dbReference>
<accession>A0A249PG88</accession>
<reference evidence="2 3" key="1">
    <citation type="submission" date="2017-08" db="EMBL/GenBank/DDBJ databases">
        <title>Multipartite genome sequences of Sinorhizobium species nodulating soybeans.</title>
        <authorList>
            <person name="Tian C.F."/>
        </authorList>
    </citation>
    <scope>NUCLEOTIDE SEQUENCE [LARGE SCALE GENOMIC DNA]</scope>
    <source>
        <strain evidence="2 3">CCBAU 05684</strain>
    </source>
</reference>